<dbReference type="GO" id="GO:0016740">
    <property type="term" value="F:transferase activity"/>
    <property type="evidence" value="ECO:0007669"/>
    <property type="project" value="UniProtKB-KW"/>
</dbReference>
<protein>
    <submittedName>
        <fullName evidence="2">Acyl-CoA:6-aminopenicillanic acid acyl transferase</fullName>
    </submittedName>
</protein>
<name>A0A4R6WQY2_9PROT</name>
<dbReference type="OrthoDB" id="8109453at2"/>
<proteinExistence type="predicted"/>
<organism evidence="2 3">
    <name type="scientific">Dongia mobilis</name>
    <dbReference type="NCBI Taxonomy" id="578943"/>
    <lineage>
        <taxon>Bacteria</taxon>
        <taxon>Pseudomonadati</taxon>
        <taxon>Pseudomonadota</taxon>
        <taxon>Alphaproteobacteria</taxon>
        <taxon>Rhodospirillales</taxon>
        <taxon>Dongiaceae</taxon>
        <taxon>Dongia</taxon>
    </lineage>
</organism>
<dbReference type="AlphaFoldDB" id="A0A4R6WQY2"/>
<keyword evidence="3" id="KW-1185">Reference proteome</keyword>
<dbReference type="Gene3D" id="3.60.60.10">
    <property type="entry name" value="Penicillin V Acylase, Chain A"/>
    <property type="match status" value="1"/>
</dbReference>
<dbReference type="EMBL" id="SNYW01000006">
    <property type="protein sequence ID" value="TDQ83886.1"/>
    <property type="molecule type" value="Genomic_DNA"/>
</dbReference>
<dbReference type="InterPro" id="IPR005079">
    <property type="entry name" value="Peptidase_C45_hydrolase"/>
</dbReference>
<dbReference type="PANTHER" id="PTHR34180:SF1">
    <property type="entry name" value="BETA-ALANYL-DOPAMINE_CARCININE HYDROLASE"/>
    <property type="match status" value="1"/>
</dbReference>
<reference evidence="2 3" key="1">
    <citation type="submission" date="2019-03" db="EMBL/GenBank/DDBJ databases">
        <title>Genomic Encyclopedia of Type Strains, Phase III (KMG-III): the genomes of soil and plant-associated and newly described type strains.</title>
        <authorList>
            <person name="Whitman W."/>
        </authorList>
    </citation>
    <scope>NUCLEOTIDE SEQUENCE [LARGE SCALE GENOMIC DNA]</scope>
    <source>
        <strain evidence="2 3">CGMCC 1.7660</strain>
    </source>
</reference>
<sequence length="335" mass="36009">MIDFPVLDLTGAPYQRGLTHGEACRGMIARHIELWRETSATPTRSWRDLADRMLTGTGFAAAAQRWTPGAWAELQGIAAGAGQEIAHVLLLNLTDEQWWINSARHAEACTSFAFRGDDGVVWSGQNLDISAWMDGLQVVLRYPLVDGGTAVMGTLAGTIGMTGINSHGLSICCNTLLQLPPTRDGLPCLFVMRGVMERKSRAEAENFLRTVTHASGLHYLIADATGWAGYECDASGMRQVPGDPARYGHTNHPKAVPESGSPISRDRLAAIDAALAQGRAVAALAERPLMRDGQSAADPIGFTIFSAYWRNEPGPMAHFCAAPPRIGAYRAISVG</sequence>
<keyword evidence="2" id="KW-0808">Transferase</keyword>
<dbReference type="InterPro" id="IPR047801">
    <property type="entry name" value="Peptidase_C45"/>
</dbReference>
<evidence type="ECO:0000313" key="3">
    <source>
        <dbReference type="Proteomes" id="UP000295783"/>
    </source>
</evidence>
<dbReference type="Proteomes" id="UP000295783">
    <property type="component" value="Unassembled WGS sequence"/>
</dbReference>
<dbReference type="PANTHER" id="PTHR34180">
    <property type="entry name" value="PEPTIDASE C45"/>
    <property type="match status" value="1"/>
</dbReference>
<dbReference type="RefSeq" id="WP_133611946.1">
    <property type="nucleotide sequence ID" value="NZ_SNYW01000006.1"/>
</dbReference>
<evidence type="ECO:0000259" key="1">
    <source>
        <dbReference type="Pfam" id="PF03417"/>
    </source>
</evidence>
<accession>A0A4R6WQY2</accession>
<comment type="caution">
    <text evidence="2">The sequence shown here is derived from an EMBL/GenBank/DDBJ whole genome shotgun (WGS) entry which is preliminary data.</text>
</comment>
<dbReference type="InterPro" id="IPR047794">
    <property type="entry name" value="C45_proenzyme-like"/>
</dbReference>
<dbReference type="NCBIfam" id="NF040521">
    <property type="entry name" value="C45_proenzyme"/>
    <property type="match status" value="1"/>
</dbReference>
<gene>
    <name evidence="2" type="ORF">A8950_0430</name>
</gene>
<dbReference type="Pfam" id="PF03417">
    <property type="entry name" value="AAT"/>
    <property type="match status" value="1"/>
</dbReference>
<evidence type="ECO:0000313" key="2">
    <source>
        <dbReference type="EMBL" id="TDQ83886.1"/>
    </source>
</evidence>
<dbReference type="Gene3D" id="1.10.10.2120">
    <property type="match status" value="1"/>
</dbReference>
<feature type="domain" description="Peptidase C45 hydrolase" evidence="1">
    <location>
        <begin position="119"/>
        <end position="254"/>
    </location>
</feature>